<comment type="caution">
    <text evidence="2">The sequence shown here is derived from an EMBL/GenBank/DDBJ whole genome shotgun (WGS) entry which is preliminary data.</text>
</comment>
<dbReference type="Proteomes" id="UP000767291">
    <property type="component" value="Unassembled WGS sequence"/>
</dbReference>
<evidence type="ECO:0000313" key="3">
    <source>
        <dbReference type="Proteomes" id="UP000767291"/>
    </source>
</evidence>
<dbReference type="EMBL" id="JAGGJX010000002">
    <property type="protein sequence ID" value="MBP1855138.1"/>
    <property type="molecule type" value="Genomic_DNA"/>
</dbReference>
<evidence type="ECO:0000259" key="1">
    <source>
        <dbReference type="SMART" id="SM01058"/>
    </source>
</evidence>
<organism evidence="2 3">
    <name type="scientific">Metaclostridioides mangenotii</name>
    <dbReference type="NCBI Taxonomy" id="1540"/>
    <lineage>
        <taxon>Bacteria</taxon>
        <taxon>Bacillati</taxon>
        <taxon>Bacillota</taxon>
        <taxon>Clostridia</taxon>
        <taxon>Peptostreptococcales</taxon>
        <taxon>Peptostreptococcaceae</taxon>
        <taxon>Metaclostridioides</taxon>
    </lineage>
</organism>
<keyword evidence="3" id="KW-1185">Reference proteome</keyword>
<dbReference type="PANTHER" id="PTHR38447:SF1">
    <property type="entry name" value="RNA POLYMERASE-BINDING TRANSCRIPTION FACTOR CARD"/>
    <property type="match status" value="1"/>
</dbReference>
<dbReference type="Gene3D" id="1.20.58.1290">
    <property type="entry name" value="CarD-like, C-terminal domain"/>
    <property type="match status" value="1"/>
</dbReference>
<feature type="domain" description="CarD-like/TRCF RNAP-interacting" evidence="1">
    <location>
        <begin position="1"/>
        <end position="112"/>
    </location>
</feature>
<dbReference type="Pfam" id="PF02559">
    <property type="entry name" value="CarD_TRCF_RID"/>
    <property type="match status" value="1"/>
</dbReference>
<name>A0ABS4EB13_9FIRM</name>
<dbReference type="InterPro" id="IPR052531">
    <property type="entry name" value="CarD-like_regulator"/>
</dbReference>
<dbReference type="RefSeq" id="WP_209456599.1">
    <property type="nucleotide sequence ID" value="NZ_BAAACS010000002.1"/>
</dbReference>
<proteinExistence type="predicted"/>
<accession>A0ABS4EB13</accession>
<sequence>MFKIDDYIVYGMTGVCKVVDIANESFIGKEKRKYYILSPVYNDTTVIKTPVENNKITIRKIISEDEVKSLINDSPNLNSLWIEDEKARNNQFKAILKRGKCDELISLIRSIYSNKGYTESIGKKVHKVDSDIMKEAERLINEEFAVVLNISPDEVRSYIERAVDKQ</sequence>
<dbReference type="Gene3D" id="2.40.10.170">
    <property type="match status" value="1"/>
</dbReference>
<reference evidence="2 3" key="1">
    <citation type="submission" date="2021-03" db="EMBL/GenBank/DDBJ databases">
        <title>Genomic Encyclopedia of Type Strains, Phase IV (KMG-IV): sequencing the most valuable type-strain genomes for metagenomic binning, comparative biology and taxonomic classification.</title>
        <authorList>
            <person name="Goeker M."/>
        </authorList>
    </citation>
    <scope>NUCLEOTIDE SEQUENCE [LARGE SCALE GENOMIC DNA]</scope>
    <source>
        <strain evidence="2 3">DSM 1289</strain>
    </source>
</reference>
<protein>
    <submittedName>
        <fullName evidence="2">CarD family transcriptional regulator</fullName>
    </submittedName>
</protein>
<gene>
    <name evidence="2" type="ORF">J2Z43_001531</name>
</gene>
<dbReference type="InterPro" id="IPR003711">
    <property type="entry name" value="CarD-like/TRCF_RID"/>
</dbReference>
<dbReference type="InterPro" id="IPR042215">
    <property type="entry name" value="CarD-like_C"/>
</dbReference>
<dbReference type="InterPro" id="IPR036101">
    <property type="entry name" value="CarD-like/TRCF_RID_sf"/>
</dbReference>
<dbReference type="SUPFAM" id="SSF141259">
    <property type="entry name" value="CarD-like"/>
    <property type="match status" value="1"/>
</dbReference>
<dbReference type="SMART" id="SM01058">
    <property type="entry name" value="CarD_TRCF"/>
    <property type="match status" value="1"/>
</dbReference>
<dbReference type="PANTHER" id="PTHR38447">
    <property type="entry name" value="TRANSCRIPTION FACTOR YDEB-RELATED"/>
    <property type="match status" value="1"/>
</dbReference>
<evidence type="ECO:0000313" key="2">
    <source>
        <dbReference type="EMBL" id="MBP1855138.1"/>
    </source>
</evidence>